<keyword evidence="3" id="KW-1185">Reference proteome</keyword>
<accession>A0A8X6S6T2</accession>
<sequence length="430" mass="46773">MMLEVVSEVSCEGGVASPTMASRRPHPRHLLPPKESQVESKGWICRMTSPKIVATPPAPFCHPPGWRPDNRARPFMKMSPTRPKHAMKLQKAYEKNGVLGILYVPFGPRFSRKEENGGLGIPLRSLWPTLHCRRVAGVSPLLSIGWWNLPLVSPKRHCCKVSVADKGWRVYPLDPRPDAVALYSGCTPDKRRAWFFPDGRHTASLVGLRGGWSHARTKFCFRVYGSNAAVLGRITYKSVKKLRSGDLLFETASALKTKSFLLAKTFLDCPLTASPHKSLSSFRCVVSEPDLLSTSESEILEGFSAQGVIQAAKSSTISVSTQRDENITKIKCPPLTLLQLSSLPKPNISPSIPSVPASSAQADLLTSTSPIAAIISESQPVYPIPNNVPSTSNISAFPSNSGVQPSSASISIQDTKKSKNSSKKKGKRAA</sequence>
<proteinExistence type="predicted"/>
<feature type="compositionally biased region" description="Basic residues" evidence="1">
    <location>
        <begin position="418"/>
        <end position="430"/>
    </location>
</feature>
<dbReference type="Proteomes" id="UP000887159">
    <property type="component" value="Unassembled WGS sequence"/>
</dbReference>
<feature type="region of interest" description="Disordered" evidence="1">
    <location>
        <begin position="15"/>
        <end position="35"/>
    </location>
</feature>
<feature type="region of interest" description="Disordered" evidence="1">
    <location>
        <begin position="389"/>
        <end position="430"/>
    </location>
</feature>
<evidence type="ECO:0000256" key="1">
    <source>
        <dbReference type="SAM" id="MobiDB-lite"/>
    </source>
</evidence>
<name>A0A8X6S6T2_TRICX</name>
<comment type="caution">
    <text evidence="2">The sequence shown here is derived from an EMBL/GenBank/DDBJ whole genome shotgun (WGS) entry which is preliminary data.</text>
</comment>
<protein>
    <submittedName>
        <fullName evidence="2">Uncharacterized protein</fullName>
    </submittedName>
</protein>
<evidence type="ECO:0000313" key="3">
    <source>
        <dbReference type="Proteomes" id="UP000887159"/>
    </source>
</evidence>
<reference evidence="2" key="1">
    <citation type="submission" date="2020-08" db="EMBL/GenBank/DDBJ databases">
        <title>Multicomponent nature underlies the extraordinary mechanical properties of spider dragline silk.</title>
        <authorList>
            <person name="Kono N."/>
            <person name="Nakamura H."/>
            <person name="Mori M."/>
            <person name="Yoshida Y."/>
            <person name="Ohtoshi R."/>
            <person name="Malay A.D."/>
            <person name="Moran D.A.P."/>
            <person name="Tomita M."/>
            <person name="Numata K."/>
            <person name="Arakawa K."/>
        </authorList>
    </citation>
    <scope>NUCLEOTIDE SEQUENCE</scope>
</reference>
<gene>
    <name evidence="2" type="primary">NCL1_42224</name>
    <name evidence="2" type="ORF">TNCV_4403671</name>
</gene>
<feature type="compositionally biased region" description="Polar residues" evidence="1">
    <location>
        <begin position="389"/>
        <end position="413"/>
    </location>
</feature>
<organism evidence="2 3">
    <name type="scientific">Trichonephila clavipes</name>
    <name type="common">Golden silk orbweaver</name>
    <name type="synonym">Nephila clavipes</name>
    <dbReference type="NCBI Taxonomy" id="2585209"/>
    <lineage>
        <taxon>Eukaryota</taxon>
        <taxon>Metazoa</taxon>
        <taxon>Ecdysozoa</taxon>
        <taxon>Arthropoda</taxon>
        <taxon>Chelicerata</taxon>
        <taxon>Arachnida</taxon>
        <taxon>Araneae</taxon>
        <taxon>Araneomorphae</taxon>
        <taxon>Entelegynae</taxon>
        <taxon>Araneoidea</taxon>
        <taxon>Nephilidae</taxon>
        <taxon>Trichonephila</taxon>
    </lineage>
</organism>
<dbReference type="EMBL" id="BMAU01021255">
    <property type="protein sequence ID" value="GFY05700.1"/>
    <property type="molecule type" value="Genomic_DNA"/>
</dbReference>
<evidence type="ECO:0000313" key="2">
    <source>
        <dbReference type="EMBL" id="GFY05700.1"/>
    </source>
</evidence>
<dbReference type="AlphaFoldDB" id="A0A8X6S6T2"/>